<dbReference type="Proteomes" id="UP001565243">
    <property type="component" value="Unassembled WGS sequence"/>
</dbReference>
<protein>
    <submittedName>
        <fullName evidence="1">Formate hydrogenlyase regulator HycA</fullName>
    </submittedName>
</protein>
<dbReference type="Pfam" id="PF11046">
    <property type="entry name" value="HycA_repressor"/>
    <property type="match status" value="1"/>
</dbReference>
<dbReference type="EMBL" id="JBGFFX010000005">
    <property type="protein sequence ID" value="MEY8770823.1"/>
    <property type="molecule type" value="Genomic_DNA"/>
</dbReference>
<evidence type="ECO:0000313" key="1">
    <source>
        <dbReference type="EMBL" id="MEY8770823.1"/>
    </source>
</evidence>
<keyword evidence="2" id="KW-1185">Reference proteome</keyword>
<accession>A0ABV4E7M5</accession>
<proteinExistence type="predicted"/>
<name>A0ABV4E7M5_9GAMM</name>
<dbReference type="InterPro" id="IPR021285">
    <property type="entry name" value="Tscrpt_reg_HycA"/>
</dbReference>
<organism evidence="1 2">
    <name type="scientific">Erwinia aeris</name>
    <dbReference type="NCBI Taxonomy" id="3239803"/>
    <lineage>
        <taxon>Bacteria</taxon>
        <taxon>Pseudomonadati</taxon>
        <taxon>Pseudomonadota</taxon>
        <taxon>Gammaproteobacteria</taxon>
        <taxon>Enterobacterales</taxon>
        <taxon>Erwiniaceae</taxon>
        <taxon>Erwinia</taxon>
    </lineage>
</organism>
<comment type="caution">
    <text evidence="1">The sequence shown here is derived from an EMBL/GenBank/DDBJ whole genome shotgun (WGS) entry which is preliminary data.</text>
</comment>
<reference evidence="1 2" key="1">
    <citation type="submission" date="2024-07" db="EMBL/GenBank/DDBJ databases">
        <authorList>
            <person name="Hebao G."/>
        </authorList>
    </citation>
    <scope>NUCLEOTIDE SEQUENCE [LARGE SCALE GENOMIC DNA]</scope>
    <source>
        <strain evidence="1 2">ACCC 02193</strain>
    </source>
</reference>
<dbReference type="RefSeq" id="WP_369895491.1">
    <property type="nucleotide sequence ID" value="NZ_JBGFFX010000005.1"/>
</dbReference>
<sequence>MSSLSEPADQAEYIASKNNQLKAHWRTYQNALTQAVALSSHNINHEFTCSNERGIHFVLFNHFIISIHLQADFYSQQIVYSLNMAQPGEPEDFKAFSRATLTEDGRIDNAVDIHDRQAVLDHYLNKIAAIYQCIYDAIHSSTPIHPQLEKLIKAF</sequence>
<evidence type="ECO:0000313" key="2">
    <source>
        <dbReference type="Proteomes" id="UP001565243"/>
    </source>
</evidence>
<gene>
    <name evidence="1" type="ORF">AB6T85_10345</name>
</gene>